<keyword evidence="3 6" id="KW-0285">Flavoprotein</keyword>
<comment type="similarity">
    <text evidence="2 6">Belongs to the acyl-CoA dehydrogenase family.</text>
</comment>
<evidence type="ECO:0000256" key="3">
    <source>
        <dbReference type="ARBA" id="ARBA00022630"/>
    </source>
</evidence>
<keyword evidence="4 6" id="KW-0274">FAD</keyword>
<evidence type="ECO:0000256" key="4">
    <source>
        <dbReference type="ARBA" id="ARBA00022827"/>
    </source>
</evidence>
<evidence type="ECO:0000259" key="8">
    <source>
        <dbReference type="Pfam" id="PF02770"/>
    </source>
</evidence>
<dbReference type="GO" id="GO:0016491">
    <property type="term" value="F:oxidoreductase activity"/>
    <property type="evidence" value="ECO:0007669"/>
    <property type="project" value="UniProtKB-KW"/>
</dbReference>
<dbReference type="EMBL" id="JBHSXN010000002">
    <property type="protein sequence ID" value="MFC6953317.1"/>
    <property type="molecule type" value="Genomic_DNA"/>
</dbReference>
<dbReference type="Pfam" id="PF00441">
    <property type="entry name" value="Acyl-CoA_dh_1"/>
    <property type="match status" value="1"/>
</dbReference>
<accession>A0ABD5VD50</accession>
<protein>
    <submittedName>
        <fullName evidence="10">Acyl-CoA dehydrogenase family protein</fullName>
        <ecNumber evidence="10">1.-.-.-</ecNumber>
    </submittedName>
</protein>
<dbReference type="SUPFAM" id="SSF47203">
    <property type="entry name" value="Acyl-CoA dehydrogenase C-terminal domain-like"/>
    <property type="match status" value="1"/>
</dbReference>
<dbReference type="PIRSF" id="PIRSF016578">
    <property type="entry name" value="HsaA"/>
    <property type="match status" value="1"/>
</dbReference>
<dbReference type="InterPro" id="IPR050741">
    <property type="entry name" value="Acyl-CoA_dehydrogenase"/>
</dbReference>
<dbReference type="InterPro" id="IPR037069">
    <property type="entry name" value="AcylCoA_DH/ox_N_sf"/>
</dbReference>
<keyword evidence="5 6" id="KW-0560">Oxidoreductase</keyword>
<organism evidence="10 11">
    <name type="scientific">Halorubellus litoreus</name>
    <dbReference type="NCBI Taxonomy" id="755308"/>
    <lineage>
        <taxon>Archaea</taxon>
        <taxon>Methanobacteriati</taxon>
        <taxon>Methanobacteriota</taxon>
        <taxon>Stenosarchaea group</taxon>
        <taxon>Halobacteria</taxon>
        <taxon>Halobacteriales</taxon>
        <taxon>Halorubellaceae</taxon>
        <taxon>Halorubellus</taxon>
    </lineage>
</organism>
<dbReference type="InterPro" id="IPR013786">
    <property type="entry name" value="AcylCoA_DH/ox_N"/>
</dbReference>
<dbReference type="InterPro" id="IPR006091">
    <property type="entry name" value="Acyl-CoA_Oxase/DH_mid-dom"/>
</dbReference>
<dbReference type="Gene3D" id="1.20.140.10">
    <property type="entry name" value="Butyryl-CoA Dehydrogenase, subunit A, domain 3"/>
    <property type="match status" value="1"/>
</dbReference>
<gene>
    <name evidence="10" type="ORF">ACFQGB_10625</name>
</gene>
<evidence type="ECO:0000256" key="6">
    <source>
        <dbReference type="RuleBase" id="RU362125"/>
    </source>
</evidence>
<evidence type="ECO:0000313" key="10">
    <source>
        <dbReference type="EMBL" id="MFC6953317.1"/>
    </source>
</evidence>
<dbReference type="AlphaFoldDB" id="A0ABD5VD50"/>
<dbReference type="InterPro" id="IPR046373">
    <property type="entry name" value="Acyl-CoA_Oxase/DH_mid-dom_sf"/>
</dbReference>
<evidence type="ECO:0000259" key="9">
    <source>
        <dbReference type="Pfam" id="PF02771"/>
    </source>
</evidence>
<dbReference type="Proteomes" id="UP001596395">
    <property type="component" value="Unassembled WGS sequence"/>
</dbReference>
<sequence length="408" mass="44750">MEYDDPERGSEVASRAREFVREEVIPVEREYLGESNVPDDVIADLRERAREYDVYGPQLPEEYGGLGMDFRAMLPVFEEAGRSLLGGLAMRCSAPDEGNMHTLEHFGTDEQQERWLAPLASGEMNSGFCMTEPMQGGGSDPKMLQTTARKDEDADEWVISGHKWWTTGGSEADVFLVMARSNPDAHPYEGTSLIIVPRDTEGVEVVRDVPHTGGEPVGSSHAEVKFHDARVPVENTLGPEDGGFMVAQARLGPARLTHCMRFAGMADRALDIATAYASEREAFGEPLSEKQALRHEIADHRTSLHAARTMIRHAADGIAAGDEARIEVAMAKTFTANVAQDAVDTAVQVCGGNGIGKDLPLADFYENVRAFRIVDGADEVHRRSIARWAFGDPDSEELAGITRYDDDL</sequence>
<dbReference type="Pfam" id="PF02771">
    <property type="entry name" value="Acyl-CoA_dh_N"/>
    <property type="match status" value="1"/>
</dbReference>
<feature type="domain" description="Acyl-CoA dehydrogenase/oxidase C-terminal" evidence="7">
    <location>
        <begin position="242"/>
        <end position="389"/>
    </location>
</feature>
<evidence type="ECO:0000313" key="11">
    <source>
        <dbReference type="Proteomes" id="UP001596395"/>
    </source>
</evidence>
<dbReference type="Gene3D" id="1.10.540.10">
    <property type="entry name" value="Acyl-CoA dehydrogenase/oxidase, N-terminal domain"/>
    <property type="match status" value="1"/>
</dbReference>
<evidence type="ECO:0000256" key="1">
    <source>
        <dbReference type="ARBA" id="ARBA00001974"/>
    </source>
</evidence>
<keyword evidence="11" id="KW-1185">Reference proteome</keyword>
<feature type="domain" description="Acyl-CoA dehydrogenase/oxidase N-terminal" evidence="9">
    <location>
        <begin position="11"/>
        <end position="123"/>
    </location>
</feature>
<dbReference type="Pfam" id="PF02770">
    <property type="entry name" value="Acyl-CoA_dh_M"/>
    <property type="match status" value="1"/>
</dbReference>
<evidence type="ECO:0000256" key="5">
    <source>
        <dbReference type="ARBA" id="ARBA00023002"/>
    </source>
</evidence>
<dbReference type="SUPFAM" id="SSF56645">
    <property type="entry name" value="Acyl-CoA dehydrogenase NM domain-like"/>
    <property type="match status" value="1"/>
</dbReference>
<dbReference type="Gene3D" id="2.40.110.10">
    <property type="entry name" value="Butyryl-CoA Dehydrogenase, subunit A, domain 2"/>
    <property type="match status" value="1"/>
</dbReference>
<comment type="cofactor">
    <cofactor evidence="1 6">
        <name>FAD</name>
        <dbReference type="ChEBI" id="CHEBI:57692"/>
    </cofactor>
</comment>
<feature type="domain" description="Acyl-CoA oxidase/dehydrogenase middle" evidence="8">
    <location>
        <begin position="128"/>
        <end position="226"/>
    </location>
</feature>
<dbReference type="InterPro" id="IPR036250">
    <property type="entry name" value="AcylCo_DH-like_C"/>
</dbReference>
<reference evidence="10 11" key="1">
    <citation type="journal article" date="2019" name="Int. J. Syst. Evol. Microbiol.">
        <title>The Global Catalogue of Microorganisms (GCM) 10K type strain sequencing project: providing services to taxonomists for standard genome sequencing and annotation.</title>
        <authorList>
            <consortium name="The Broad Institute Genomics Platform"/>
            <consortium name="The Broad Institute Genome Sequencing Center for Infectious Disease"/>
            <person name="Wu L."/>
            <person name="Ma J."/>
        </authorList>
    </citation>
    <scope>NUCLEOTIDE SEQUENCE [LARGE SCALE GENOMIC DNA]</scope>
    <source>
        <strain evidence="10 11">GX26</strain>
    </source>
</reference>
<evidence type="ECO:0000256" key="2">
    <source>
        <dbReference type="ARBA" id="ARBA00009347"/>
    </source>
</evidence>
<dbReference type="RefSeq" id="WP_336350278.1">
    <property type="nucleotide sequence ID" value="NZ_JAZAQL010000002.1"/>
</dbReference>
<dbReference type="EC" id="1.-.-.-" evidence="10"/>
<evidence type="ECO:0000259" key="7">
    <source>
        <dbReference type="Pfam" id="PF00441"/>
    </source>
</evidence>
<name>A0ABD5VD50_9EURY</name>
<dbReference type="PANTHER" id="PTHR48083">
    <property type="entry name" value="MEDIUM-CHAIN SPECIFIC ACYL-COA DEHYDROGENASE, MITOCHONDRIAL-RELATED"/>
    <property type="match status" value="1"/>
</dbReference>
<dbReference type="InterPro" id="IPR009100">
    <property type="entry name" value="AcylCoA_DH/oxidase_NM_dom_sf"/>
</dbReference>
<dbReference type="InterPro" id="IPR009075">
    <property type="entry name" value="AcylCo_DH/oxidase_C"/>
</dbReference>
<comment type="caution">
    <text evidence="10">The sequence shown here is derived from an EMBL/GenBank/DDBJ whole genome shotgun (WGS) entry which is preliminary data.</text>
</comment>
<dbReference type="FunFam" id="2.40.110.10:FF:000002">
    <property type="entry name" value="Acyl-CoA dehydrogenase fadE12"/>
    <property type="match status" value="1"/>
</dbReference>
<proteinExistence type="inferred from homology"/>